<dbReference type="EMBL" id="JACNJZ010000107">
    <property type="protein sequence ID" value="MBC8317803.1"/>
    <property type="molecule type" value="Genomic_DNA"/>
</dbReference>
<feature type="compositionally biased region" description="Gly residues" evidence="1">
    <location>
        <begin position="111"/>
        <end position="134"/>
    </location>
</feature>
<proteinExistence type="predicted"/>
<evidence type="ECO:0008006" key="5">
    <source>
        <dbReference type="Google" id="ProtNLM"/>
    </source>
</evidence>
<keyword evidence="2" id="KW-0732">Signal</keyword>
<dbReference type="Proteomes" id="UP000614424">
    <property type="component" value="Unassembled WGS sequence"/>
</dbReference>
<comment type="caution">
    <text evidence="3">The sequence shown here is derived from an EMBL/GenBank/DDBJ whole genome shotgun (WGS) entry which is preliminary data.</text>
</comment>
<feature type="compositionally biased region" description="Low complexity" evidence="1">
    <location>
        <begin position="95"/>
        <end position="106"/>
    </location>
</feature>
<feature type="chain" id="PRO_5035174784" description="DUF1104 domain-containing protein" evidence="2">
    <location>
        <begin position="25"/>
        <end position="134"/>
    </location>
</feature>
<feature type="region of interest" description="Disordered" evidence="1">
    <location>
        <begin position="60"/>
        <end position="134"/>
    </location>
</feature>
<reference evidence="3 4" key="1">
    <citation type="submission" date="2020-08" db="EMBL/GenBank/DDBJ databases">
        <title>Bridging the membrane lipid divide: bacteria of the FCB group superphylum have the potential to synthesize archaeal ether lipids.</title>
        <authorList>
            <person name="Villanueva L."/>
            <person name="Von Meijenfeldt F.A.B."/>
            <person name="Westbye A.B."/>
            <person name="Yadav S."/>
            <person name="Hopmans E.C."/>
            <person name="Dutilh B.E."/>
            <person name="Sinninghe Damste J.S."/>
        </authorList>
    </citation>
    <scope>NUCLEOTIDE SEQUENCE [LARGE SCALE GENOMIC DNA]</scope>
    <source>
        <strain evidence="3">NIOZ-UU47</strain>
    </source>
</reference>
<evidence type="ECO:0000256" key="1">
    <source>
        <dbReference type="SAM" id="MobiDB-lite"/>
    </source>
</evidence>
<dbReference type="AlphaFoldDB" id="A0A8J6NFA9"/>
<gene>
    <name evidence="3" type="ORF">H8E41_07835</name>
</gene>
<protein>
    <recommendedName>
        <fullName evidence="5">DUF1104 domain-containing protein</fullName>
    </recommendedName>
</protein>
<accession>A0A8J6NFA9</accession>
<feature type="signal peptide" evidence="2">
    <location>
        <begin position="1"/>
        <end position="24"/>
    </location>
</feature>
<evidence type="ECO:0000256" key="2">
    <source>
        <dbReference type="SAM" id="SignalP"/>
    </source>
</evidence>
<dbReference type="InterPro" id="IPR038310">
    <property type="entry name" value="DUF1104_sf"/>
</dbReference>
<feature type="compositionally biased region" description="Basic and acidic residues" evidence="1">
    <location>
        <begin position="78"/>
        <end position="92"/>
    </location>
</feature>
<organism evidence="3 4">
    <name type="scientific">Candidatus Desulfobia pelagia</name>
    <dbReference type="NCBI Taxonomy" id="2841692"/>
    <lineage>
        <taxon>Bacteria</taxon>
        <taxon>Pseudomonadati</taxon>
        <taxon>Thermodesulfobacteriota</taxon>
        <taxon>Desulfobulbia</taxon>
        <taxon>Desulfobulbales</taxon>
        <taxon>Desulfobulbaceae</taxon>
        <taxon>Candidatus Desulfobia</taxon>
    </lineage>
</organism>
<name>A0A8J6NFA9_9BACT</name>
<feature type="compositionally biased region" description="Basic and acidic residues" evidence="1">
    <location>
        <begin position="60"/>
        <end position="71"/>
    </location>
</feature>
<evidence type="ECO:0000313" key="4">
    <source>
        <dbReference type="Proteomes" id="UP000614424"/>
    </source>
</evidence>
<sequence length="134" mass="14723">MKSKRIKLSALVIGMTLFAAPAFAADYSGYSTDELAEMRGTMRDVPTEDRDQFRNEWQKRINEMPVEDRSRYNSRPENAVRDGEGMGRDGKKNMNQNQNQNRNQNRISDGEGSGYGGGNGGGMGRGVGGGGGRR</sequence>
<dbReference type="Gene3D" id="1.20.120.1430">
    <property type="entry name" value="HP0721 helical bundle"/>
    <property type="match status" value="1"/>
</dbReference>
<evidence type="ECO:0000313" key="3">
    <source>
        <dbReference type="EMBL" id="MBC8317803.1"/>
    </source>
</evidence>